<dbReference type="InterPro" id="IPR021133">
    <property type="entry name" value="HEAT_type_2"/>
</dbReference>
<dbReference type="Pfam" id="PF13490">
    <property type="entry name" value="zf-HC2"/>
    <property type="match status" value="1"/>
</dbReference>
<dbReference type="SUPFAM" id="SSF48371">
    <property type="entry name" value="ARM repeat"/>
    <property type="match status" value="1"/>
</dbReference>
<feature type="domain" description="Putative zinc-finger" evidence="3">
    <location>
        <begin position="6"/>
        <end position="40"/>
    </location>
</feature>
<feature type="transmembrane region" description="Helical" evidence="2">
    <location>
        <begin position="93"/>
        <end position="111"/>
    </location>
</feature>
<comment type="caution">
    <text evidence="4">The sequence shown here is derived from an EMBL/GenBank/DDBJ whole genome shotgun (WGS) entry which is preliminary data.</text>
</comment>
<name>A0A7C2NW19_9PLAN</name>
<dbReference type="InterPro" id="IPR027383">
    <property type="entry name" value="Znf_put"/>
</dbReference>
<proteinExistence type="predicted"/>
<evidence type="ECO:0000313" key="4">
    <source>
        <dbReference type="EMBL" id="HEN14810.1"/>
    </source>
</evidence>
<reference evidence="4" key="1">
    <citation type="journal article" date="2020" name="mSystems">
        <title>Genome- and Community-Level Interaction Insights into Carbon Utilization and Element Cycling Functions of Hydrothermarchaeota in Hydrothermal Sediment.</title>
        <authorList>
            <person name="Zhou Z."/>
            <person name="Liu Y."/>
            <person name="Xu W."/>
            <person name="Pan J."/>
            <person name="Luo Z.H."/>
            <person name="Li M."/>
        </authorList>
    </citation>
    <scope>NUCLEOTIDE SEQUENCE [LARGE SCALE GENOMIC DNA]</scope>
    <source>
        <strain evidence="4">SpSt-339</strain>
    </source>
</reference>
<keyword evidence="2" id="KW-0472">Membrane</keyword>
<dbReference type="AlphaFoldDB" id="A0A7C2NW19"/>
<evidence type="ECO:0000259" key="3">
    <source>
        <dbReference type="Pfam" id="PF13490"/>
    </source>
</evidence>
<dbReference type="InterPro" id="IPR041916">
    <property type="entry name" value="Anti_sigma_zinc_sf"/>
</dbReference>
<keyword evidence="2" id="KW-1133">Transmembrane helix</keyword>
<dbReference type="InterPro" id="IPR011989">
    <property type="entry name" value="ARM-like"/>
</dbReference>
<dbReference type="Gene3D" id="1.25.10.10">
    <property type="entry name" value="Leucine-rich Repeat Variant"/>
    <property type="match status" value="1"/>
</dbReference>
<gene>
    <name evidence="4" type="ORF">ENQ76_04985</name>
</gene>
<dbReference type="InterPro" id="IPR016024">
    <property type="entry name" value="ARM-type_fold"/>
</dbReference>
<dbReference type="EMBL" id="DSOK01000150">
    <property type="protein sequence ID" value="HEN14810.1"/>
    <property type="molecule type" value="Genomic_DNA"/>
</dbReference>
<keyword evidence="2" id="KW-0812">Transmembrane</keyword>
<evidence type="ECO:0000256" key="2">
    <source>
        <dbReference type="SAM" id="Phobius"/>
    </source>
</evidence>
<protein>
    <submittedName>
        <fullName evidence="4">Zf-HC2 domain-containing protein</fullName>
    </submittedName>
</protein>
<evidence type="ECO:0000256" key="1">
    <source>
        <dbReference type="SAM" id="MobiDB-lite"/>
    </source>
</evidence>
<sequence length="477" mass="51208">MMSNTCEQIRERLGALLDGELDAASQTAVEAHLSECSECRAARDALESLDRTLGETLGMTRRHSAAVAERAVERWQAGLATAPSRFIPIRSGLRYFAAAAAGFLLAAVLFGPRPRPQEIVTEPVPAGEAQVATGPETVATIIQATGPLLFRPDKNAPWEPVPQDRIATFTCPTDGSLRTEAAALCELSTTDGGQIRLNEKTEIALPAVDRIDVVGGELWCQAPPDKPMQFTAARAGASAVSTWTCLAGSESLAAVPEEGAVRILAAAGVVQVATPGAPRSLSAGMVCSAADGEVTVRTSADELLYASRWMQPLMTRGGHDSPELARRVDALLARIGRTKVSFLLEQDLRNLGEYGALPLLRFVQSSSPEQDRDRRQTAMRILADTAPIWMVPDLIALLEDDDSQVRGSAAAALARLTRETQGLTPEDWQADRVRWSAGIAAWQDWWTRHGASCTLPPRGDRAPPTMPASELLKARQP</sequence>
<accession>A0A7C2NW19</accession>
<feature type="region of interest" description="Disordered" evidence="1">
    <location>
        <begin position="455"/>
        <end position="477"/>
    </location>
</feature>
<dbReference type="PROSITE" id="PS50077">
    <property type="entry name" value="HEAT_REPEAT"/>
    <property type="match status" value="1"/>
</dbReference>
<organism evidence="4">
    <name type="scientific">Schlesneria paludicola</name>
    <dbReference type="NCBI Taxonomy" id="360056"/>
    <lineage>
        <taxon>Bacteria</taxon>
        <taxon>Pseudomonadati</taxon>
        <taxon>Planctomycetota</taxon>
        <taxon>Planctomycetia</taxon>
        <taxon>Planctomycetales</taxon>
        <taxon>Planctomycetaceae</taxon>
        <taxon>Schlesneria</taxon>
    </lineage>
</organism>
<dbReference type="Gene3D" id="1.10.10.1320">
    <property type="entry name" value="Anti-sigma factor, zinc-finger domain"/>
    <property type="match status" value="1"/>
</dbReference>